<evidence type="ECO:0000256" key="1">
    <source>
        <dbReference type="SAM" id="Coils"/>
    </source>
</evidence>
<name>A0A7J7UEC3_MYOMY</name>
<keyword evidence="1" id="KW-0175">Coiled coil</keyword>
<protein>
    <submittedName>
        <fullName evidence="3">Sarcolemma associated protein</fullName>
    </submittedName>
</protein>
<comment type="caution">
    <text evidence="3">The sequence shown here is derived from an EMBL/GenBank/DDBJ whole genome shotgun (WGS) entry which is preliminary data.</text>
</comment>
<proteinExistence type="predicted"/>
<sequence length="99" mass="11250">MPFSKKGKCFAIIRTAAARKRIAQYEKTQTVLSELKLKFEMTEQEKQSITDELKQCKDNLKLLREKGNNKPWPWMPMLAALVAVTAIVLYVPGLARASP</sequence>
<organism evidence="3 4">
    <name type="scientific">Myotis myotis</name>
    <name type="common">Greater mouse-eared bat</name>
    <name type="synonym">Vespertilio myotis</name>
    <dbReference type="NCBI Taxonomy" id="51298"/>
    <lineage>
        <taxon>Eukaryota</taxon>
        <taxon>Metazoa</taxon>
        <taxon>Chordata</taxon>
        <taxon>Craniata</taxon>
        <taxon>Vertebrata</taxon>
        <taxon>Euteleostomi</taxon>
        <taxon>Mammalia</taxon>
        <taxon>Eutheria</taxon>
        <taxon>Laurasiatheria</taxon>
        <taxon>Chiroptera</taxon>
        <taxon>Yangochiroptera</taxon>
        <taxon>Vespertilionidae</taxon>
        <taxon>Myotis</taxon>
    </lineage>
</organism>
<keyword evidence="2" id="KW-0812">Transmembrane</keyword>
<evidence type="ECO:0000313" key="4">
    <source>
        <dbReference type="Proteomes" id="UP000527355"/>
    </source>
</evidence>
<dbReference type="AlphaFoldDB" id="A0A7J7UEC3"/>
<dbReference type="EMBL" id="JABWUV010000013">
    <property type="protein sequence ID" value="KAF6311225.1"/>
    <property type="molecule type" value="Genomic_DNA"/>
</dbReference>
<reference evidence="3 4" key="1">
    <citation type="journal article" date="2020" name="Nature">
        <title>Six reference-quality genomes reveal evolution of bat adaptations.</title>
        <authorList>
            <person name="Jebb D."/>
            <person name="Huang Z."/>
            <person name="Pippel M."/>
            <person name="Hughes G.M."/>
            <person name="Lavrichenko K."/>
            <person name="Devanna P."/>
            <person name="Winkler S."/>
            <person name="Jermiin L.S."/>
            <person name="Skirmuntt E.C."/>
            <person name="Katzourakis A."/>
            <person name="Burkitt-Gray L."/>
            <person name="Ray D.A."/>
            <person name="Sullivan K.A.M."/>
            <person name="Roscito J.G."/>
            <person name="Kirilenko B.M."/>
            <person name="Davalos L.M."/>
            <person name="Corthals A.P."/>
            <person name="Power M.L."/>
            <person name="Jones G."/>
            <person name="Ransome R.D."/>
            <person name="Dechmann D.K.N."/>
            <person name="Locatelli A.G."/>
            <person name="Puechmaille S.J."/>
            <person name="Fedrigo O."/>
            <person name="Jarvis E.D."/>
            <person name="Hiller M."/>
            <person name="Vernes S.C."/>
            <person name="Myers E.W."/>
            <person name="Teeling E.C."/>
        </authorList>
    </citation>
    <scope>NUCLEOTIDE SEQUENCE [LARGE SCALE GENOMIC DNA]</scope>
    <source>
        <strain evidence="3">MMyoMyo1</strain>
        <tissue evidence="3">Flight muscle</tissue>
    </source>
</reference>
<gene>
    <name evidence="3" type="ORF">mMyoMyo1_017919</name>
</gene>
<dbReference type="VEuPathDB" id="HostDB:LOC118667948"/>
<dbReference type="Proteomes" id="UP000527355">
    <property type="component" value="Unassembled WGS sequence"/>
</dbReference>
<feature type="transmembrane region" description="Helical" evidence="2">
    <location>
        <begin position="74"/>
        <end position="95"/>
    </location>
</feature>
<keyword evidence="4" id="KW-1185">Reference proteome</keyword>
<keyword evidence="2" id="KW-1133">Transmembrane helix</keyword>
<evidence type="ECO:0000313" key="3">
    <source>
        <dbReference type="EMBL" id="KAF6311225.1"/>
    </source>
</evidence>
<accession>A0A7J7UEC3</accession>
<evidence type="ECO:0000256" key="2">
    <source>
        <dbReference type="SAM" id="Phobius"/>
    </source>
</evidence>
<feature type="coiled-coil region" evidence="1">
    <location>
        <begin position="25"/>
        <end position="66"/>
    </location>
</feature>
<keyword evidence="2" id="KW-0472">Membrane</keyword>